<dbReference type="SUPFAM" id="SSF56019">
    <property type="entry name" value="The spindle assembly checkpoint protein mad2"/>
    <property type="match status" value="1"/>
</dbReference>
<organism evidence="4 5">
    <name type="scientific">Pleurostoma richardsiae</name>
    <dbReference type="NCBI Taxonomy" id="41990"/>
    <lineage>
        <taxon>Eukaryota</taxon>
        <taxon>Fungi</taxon>
        <taxon>Dikarya</taxon>
        <taxon>Ascomycota</taxon>
        <taxon>Pezizomycotina</taxon>
        <taxon>Sordariomycetes</taxon>
        <taxon>Sordariomycetidae</taxon>
        <taxon>Calosphaeriales</taxon>
        <taxon>Pleurostomataceae</taxon>
        <taxon>Pleurostoma</taxon>
    </lineage>
</organism>
<comment type="caution">
    <text evidence="4">The sequence shown here is derived from an EMBL/GenBank/DDBJ whole genome shotgun (WGS) entry which is preliminary data.</text>
</comment>
<accession>A0AA38RQ23</accession>
<dbReference type="InterPro" id="IPR045091">
    <property type="entry name" value="Mad2-like"/>
</dbReference>
<feature type="compositionally biased region" description="Basic and acidic residues" evidence="2">
    <location>
        <begin position="168"/>
        <end position="179"/>
    </location>
</feature>
<evidence type="ECO:0000313" key="5">
    <source>
        <dbReference type="Proteomes" id="UP001174694"/>
    </source>
</evidence>
<keyword evidence="5" id="KW-1185">Reference proteome</keyword>
<evidence type="ECO:0000256" key="2">
    <source>
        <dbReference type="SAM" id="MobiDB-lite"/>
    </source>
</evidence>
<feature type="region of interest" description="Disordered" evidence="2">
    <location>
        <begin position="48"/>
        <end position="105"/>
    </location>
</feature>
<dbReference type="Proteomes" id="UP001174694">
    <property type="component" value="Unassembled WGS sequence"/>
</dbReference>
<dbReference type="AlphaFoldDB" id="A0AA38RQ23"/>
<reference evidence="4" key="1">
    <citation type="submission" date="2022-07" db="EMBL/GenBank/DDBJ databases">
        <title>Fungi with potential for degradation of polypropylene.</title>
        <authorList>
            <person name="Gostincar C."/>
        </authorList>
    </citation>
    <scope>NUCLEOTIDE SEQUENCE</scope>
    <source>
        <strain evidence="4">EXF-13308</strain>
    </source>
</reference>
<dbReference type="PANTHER" id="PTHR11842">
    <property type="entry name" value="MITOTIC SPINDLE ASSEMBLY CHECKPOINT PROTEIN MAD2"/>
    <property type="match status" value="1"/>
</dbReference>
<gene>
    <name evidence="4" type="ORF">NKR23_g8776</name>
</gene>
<name>A0AA38RQ23_9PEZI</name>
<proteinExistence type="inferred from homology"/>
<sequence>MAQIAGGNVARVAVVIHAPLTSPDPQSKSPSPTKVPPGSVLERWMFDVSGFPPWPGGADGMKNWNSAGGQKHHDDGDDSGAEAGEEEEGSSVGAPATETADTTVNWEDVDEQLRGAVGRIAHAGESLDDLPDRCTFTVAVELREDGKPPIGHPQPWIPSQPNLQPASESRREKGKDLGGEKTTPIRSVEAGPLFFECWLEEGKAKDALRHEKGKESGLRSSNS</sequence>
<feature type="domain" description="HORMA" evidence="3">
    <location>
        <begin position="1"/>
        <end position="199"/>
    </location>
</feature>
<feature type="compositionally biased region" description="Acidic residues" evidence="2">
    <location>
        <begin position="76"/>
        <end position="89"/>
    </location>
</feature>
<protein>
    <submittedName>
        <fullName evidence="4">DNA polymerase zeta processivity subunit</fullName>
    </submittedName>
</protein>
<dbReference type="EMBL" id="JANBVO010000031">
    <property type="protein sequence ID" value="KAJ9138131.1"/>
    <property type="molecule type" value="Genomic_DNA"/>
</dbReference>
<comment type="similarity">
    <text evidence="1">Belongs to the MAD2 family.</text>
</comment>
<evidence type="ECO:0000256" key="1">
    <source>
        <dbReference type="ARBA" id="ARBA00010348"/>
    </source>
</evidence>
<dbReference type="GO" id="GO:0016035">
    <property type="term" value="C:zeta DNA polymerase complex"/>
    <property type="evidence" value="ECO:0007669"/>
    <property type="project" value="TreeGrafter"/>
</dbReference>
<feature type="compositionally biased region" description="Polar residues" evidence="2">
    <location>
        <begin position="23"/>
        <end position="32"/>
    </location>
</feature>
<evidence type="ECO:0000259" key="3">
    <source>
        <dbReference type="PROSITE" id="PS50815"/>
    </source>
</evidence>
<evidence type="ECO:0000313" key="4">
    <source>
        <dbReference type="EMBL" id="KAJ9138131.1"/>
    </source>
</evidence>
<dbReference type="PANTHER" id="PTHR11842:SF10">
    <property type="entry name" value="MITOTIC SPINDLE ASSEMBLY CHECKPOINT PROTEIN MAD2B"/>
    <property type="match status" value="1"/>
</dbReference>
<dbReference type="InterPro" id="IPR036570">
    <property type="entry name" value="HORMA_dom_sf"/>
</dbReference>
<feature type="region of interest" description="Disordered" evidence="2">
    <location>
        <begin position="145"/>
        <end position="186"/>
    </location>
</feature>
<dbReference type="Gene3D" id="3.30.900.10">
    <property type="entry name" value="HORMA domain"/>
    <property type="match status" value="1"/>
</dbReference>
<dbReference type="InterPro" id="IPR003511">
    <property type="entry name" value="HORMA_dom"/>
</dbReference>
<feature type="region of interest" description="Disordered" evidence="2">
    <location>
        <begin position="20"/>
        <end position="39"/>
    </location>
</feature>
<dbReference type="PROSITE" id="PS50815">
    <property type="entry name" value="HORMA"/>
    <property type="match status" value="1"/>
</dbReference>